<dbReference type="RefSeq" id="WP_160616237.1">
    <property type="nucleotide sequence ID" value="NZ_WTYR01000001.1"/>
</dbReference>
<protein>
    <submittedName>
        <fullName evidence="1">Uncharacterized protein</fullName>
    </submittedName>
</protein>
<evidence type="ECO:0000313" key="1">
    <source>
        <dbReference type="EMBL" id="MXP09555.1"/>
    </source>
</evidence>
<evidence type="ECO:0000313" key="2">
    <source>
        <dbReference type="Proteomes" id="UP000429229"/>
    </source>
</evidence>
<organism evidence="1 2">
    <name type="scientific">Alteriqipengyuania halimionae</name>
    <dbReference type="NCBI Taxonomy" id="1926630"/>
    <lineage>
        <taxon>Bacteria</taxon>
        <taxon>Pseudomonadati</taxon>
        <taxon>Pseudomonadota</taxon>
        <taxon>Alphaproteobacteria</taxon>
        <taxon>Sphingomonadales</taxon>
        <taxon>Erythrobacteraceae</taxon>
        <taxon>Alteriqipengyuania</taxon>
    </lineage>
</organism>
<gene>
    <name evidence="1" type="ORF">GRI68_05130</name>
</gene>
<proteinExistence type="predicted"/>
<dbReference type="EMBL" id="WTYR01000001">
    <property type="protein sequence ID" value="MXP09555.1"/>
    <property type="molecule type" value="Genomic_DNA"/>
</dbReference>
<dbReference type="Proteomes" id="UP000429229">
    <property type="component" value="Unassembled WGS sequence"/>
</dbReference>
<reference evidence="1 2" key="1">
    <citation type="submission" date="2019-12" db="EMBL/GenBank/DDBJ databases">
        <title>Genomic-based taxomic classification of the family Erythrobacteraceae.</title>
        <authorList>
            <person name="Xu L."/>
        </authorList>
    </citation>
    <scope>NUCLEOTIDE SEQUENCE [LARGE SCALE GENOMIC DNA]</scope>
    <source>
        <strain evidence="1 2">LMG 29519</strain>
    </source>
</reference>
<sequence>MKIVLALMPLFAHAATDADETSSMNDDATVVSLFAAHEDSAVPPMPDFGEHDEAHCEIVIEQALEQSGMPILRRETATDERPLLSAAVDRRIDGCPVIQMLANPDDVRPFPKPEDGPALRLLATAE</sequence>
<accession>A0A6I4U3R1</accession>
<keyword evidence="2" id="KW-1185">Reference proteome</keyword>
<comment type="caution">
    <text evidence="1">The sequence shown here is derived from an EMBL/GenBank/DDBJ whole genome shotgun (WGS) entry which is preliminary data.</text>
</comment>
<dbReference type="OrthoDB" id="7392086at2"/>
<dbReference type="AlphaFoldDB" id="A0A6I4U3R1"/>
<name>A0A6I4U3R1_9SPHN</name>